<comment type="caution">
    <text evidence="3">The sequence shown here is derived from an EMBL/GenBank/DDBJ whole genome shotgun (WGS) entry which is preliminary data.</text>
</comment>
<feature type="transmembrane region" description="Helical" evidence="1">
    <location>
        <begin position="59"/>
        <end position="77"/>
    </location>
</feature>
<dbReference type="RefSeq" id="WP_185072757.1">
    <property type="nucleotide sequence ID" value="NZ_JACHMB010000001.1"/>
</dbReference>
<keyword evidence="1" id="KW-0472">Membrane</keyword>
<evidence type="ECO:0000259" key="2">
    <source>
        <dbReference type="Pfam" id="PF26604"/>
    </source>
</evidence>
<evidence type="ECO:0000313" key="3">
    <source>
        <dbReference type="EMBL" id="MBB5779451.1"/>
    </source>
</evidence>
<feature type="domain" description="CBU-0592-like" evidence="2">
    <location>
        <begin position="7"/>
        <end position="78"/>
    </location>
</feature>
<feature type="transmembrane region" description="Helical" evidence="1">
    <location>
        <begin position="6"/>
        <end position="23"/>
    </location>
</feature>
<evidence type="ECO:0000256" key="1">
    <source>
        <dbReference type="SAM" id="Phobius"/>
    </source>
</evidence>
<keyword evidence="4" id="KW-1185">Reference proteome</keyword>
<accession>A0A7W9G992</accession>
<gene>
    <name evidence="3" type="ORF">HD596_006207</name>
</gene>
<dbReference type="Pfam" id="PF26604">
    <property type="entry name" value="CBU_0592"/>
    <property type="match status" value="1"/>
</dbReference>
<name>A0A7W9G992_9ACTN</name>
<dbReference type="Proteomes" id="UP000579153">
    <property type="component" value="Unassembled WGS sequence"/>
</dbReference>
<dbReference type="EMBL" id="JACHMB010000001">
    <property type="protein sequence ID" value="MBB5779451.1"/>
    <property type="molecule type" value="Genomic_DNA"/>
</dbReference>
<protein>
    <recommendedName>
        <fullName evidence="2">CBU-0592-like domain-containing protein</fullName>
    </recommendedName>
</protein>
<organism evidence="3 4">
    <name type="scientific">Nonomuraea jabiensis</name>
    <dbReference type="NCBI Taxonomy" id="882448"/>
    <lineage>
        <taxon>Bacteria</taxon>
        <taxon>Bacillati</taxon>
        <taxon>Actinomycetota</taxon>
        <taxon>Actinomycetes</taxon>
        <taxon>Streptosporangiales</taxon>
        <taxon>Streptosporangiaceae</taxon>
        <taxon>Nonomuraea</taxon>
    </lineage>
</organism>
<keyword evidence="1" id="KW-0812">Transmembrane</keyword>
<evidence type="ECO:0000313" key="4">
    <source>
        <dbReference type="Proteomes" id="UP000579153"/>
    </source>
</evidence>
<proteinExistence type="predicted"/>
<dbReference type="AlphaFoldDB" id="A0A7W9G992"/>
<dbReference type="NCBIfam" id="NF047864">
    <property type="entry name" value="CBU_0592_membra"/>
    <property type="match status" value="1"/>
</dbReference>
<sequence length="83" mass="8448">MDLLFATVGWIGAVLLLAGYVLVTQSRLPGDGAAYQLMNLAGSLGLMANSAYSAAWPSAGLNLIWAGIGVLALIKLARVGAST</sequence>
<keyword evidence="1" id="KW-1133">Transmembrane helix</keyword>
<dbReference type="InterPro" id="IPR058058">
    <property type="entry name" value="CBU_0592-like"/>
</dbReference>
<reference evidence="3 4" key="1">
    <citation type="submission" date="2020-08" db="EMBL/GenBank/DDBJ databases">
        <title>Sequencing the genomes of 1000 actinobacteria strains.</title>
        <authorList>
            <person name="Klenk H.-P."/>
        </authorList>
    </citation>
    <scope>NUCLEOTIDE SEQUENCE [LARGE SCALE GENOMIC DNA]</scope>
    <source>
        <strain evidence="3 4">DSM 45507</strain>
    </source>
</reference>